<accession>A0ABQ7F3G5</accession>
<keyword evidence="3" id="KW-1185">Reference proteome</keyword>
<sequence>MLMVQDRVVSLSFVAALSGFDAVAPRACVSVLLAILVSWLHAVRRFHRKPTTLEAAHETLISEEKCESLLLVSIVKRSLPFSSKKIKSVDPEEDVEEKDYKNSDEEDGNHGVERYGSSSSSVFDFSASHSARDSGLPSTNDVFSQISGPPEFLNNRTEADEEATARDAEHAKHLADAPTAVFWDTNCCPVPADLHFIHVLRNIKRCLYESSYNGGDPFEKFEKIFVDIMEWSIDNPTPANILYISGDMNTYMTRLINQLGVVCYNTLLCVRESLTAFPTTGGRPFITRDFSFVSSVWSWFELSHGRPPFFNRFSDKPSVPLAFLKKKKRSPRQRKVLVDPVKRWSGRTLARGNALIRSSGLETSVPWSKLMVKDVRQLRLNLDTMETSYLELDDSLSVVQLMGADGLAHSAGDSWQSAHLSLAECSGPNQCGRVRTVTEPLLRSFQLMHNGIIST</sequence>
<feature type="compositionally biased region" description="Basic and acidic residues" evidence="1">
    <location>
        <begin position="98"/>
        <end position="113"/>
    </location>
</feature>
<dbReference type="PANTHER" id="PTHR14379:SF85">
    <property type="entry name" value="NYN DOMAIN-CONTAINING PROTEIN"/>
    <property type="match status" value="1"/>
</dbReference>
<dbReference type="PANTHER" id="PTHR14379">
    <property type="entry name" value="LIMKAIN B LKAP"/>
    <property type="match status" value="1"/>
</dbReference>
<dbReference type="EMBL" id="QGKV02000297">
    <property type="protein sequence ID" value="KAF3610422.1"/>
    <property type="molecule type" value="Genomic_DNA"/>
</dbReference>
<dbReference type="Proteomes" id="UP000266723">
    <property type="component" value="Unassembled WGS sequence"/>
</dbReference>
<feature type="region of interest" description="Disordered" evidence="1">
    <location>
        <begin position="86"/>
        <end position="117"/>
    </location>
</feature>
<evidence type="ECO:0000313" key="2">
    <source>
        <dbReference type="EMBL" id="KAF3610422.1"/>
    </source>
</evidence>
<evidence type="ECO:0000256" key="1">
    <source>
        <dbReference type="SAM" id="MobiDB-lite"/>
    </source>
</evidence>
<gene>
    <name evidence="2" type="ORF">DY000_02046366</name>
</gene>
<evidence type="ECO:0000313" key="3">
    <source>
        <dbReference type="Proteomes" id="UP000266723"/>
    </source>
</evidence>
<evidence type="ECO:0008006" key="4">
    <source>
        <dbReference type="Google" id="ProtNLM"/>
    </source>
</evidence>
<protein>
    <recommendedName>
        <fullName evidence="4">NYN domain-containing protein</fullName>
    </recommendedName>
</protein>
<reference evidence="2 3" key="1">
    <citation type="journal article" date="2020" name="BMC Genomics">
        <title>Intraspecific diversification of the crop wild relative Brassica cretica Lam. using demographic model selection.</title>
        <authorList>
            <person name="Kioukis A."/>
            <person name="Michalopoulou V.A."/>
            <person name="Briers L."/>
            <person name="Pirintsos S."/>
            <person name="Studholme D.J."/>
            <person name="Pavlidis P."/>
            <person name="Sarris P.F."/>
        </authorList>
    </citation>
    <scope>NUCLEOTIDE SEQUENCE [LARGE SCALE GENOMIC DNA]</scope>
    <source>
        <strain evidence="3">cv. PFS-1207/04</strain>
    </source>
</reference>
<dbReference type="InterPro" id="IPR024768">
    <property type="entry name" value="Marf1"/>
</dbReference>
<name>A0ABQ7F3G5_BRACR</name>
<proteinExistence type="predicted"/>
<organism evidence="2 3">
    <name type="scientific">Brassica cretica</name>
    <name type="common">Mustard</name>
    <dbReference type="NCBI Taxonomy" id="69181"/>
    <lineage>
        <taxon>Eukaryota</taxon>
        <taxon>Viridiplantae</taxon>
        <taxon>Streptophyta</taxon>
        <taxon>Embryophyta</taxon>
        <taxon>Tracheophyta</taxon>
        <taxon>Spermatophyta</taxon>
        <taxon>Magnoliopsida</taxon>
        <taxon>eudicotyledons</taxon>
        <taxon>Gunneridae</taxon>
        <taxon>Pentapetalae</taxon>
        <taxon>rosids</taxon>
        <taxon>malvids</taxon>
        <taxon>Brassicales</taxon>
        <taxon>Brassicaceae</taxon>
        <taxon>Brassiceae</taxon>
        <taxon>Brassica</taxon>
    </lineage>
</organism>
<comment type="caution">
    <text evidence="2">The sequence shown here is derived from an EMBL/GenBank/DDBJ whole genome shotgun (WGS) entry which is preliminary data.</text>
</comment>